<dbReference type="Proteomes" id="UP000801492">
    <property type="component" value="Unassembled WGS sequence"/>
</dbReference>
<evidence type="ECO:0000256" key="2">
    <source>
        <dbReference type="ARBA" id="ARBA00022553"/>
    </source>
</evidence>
<dbReference type="PANTHER" id="PTHR15109">
    <property type="entry name" value="AGAP004327-PA"/>
    <property type="match status" value="1"/>
</dbReference>
<evidence type="ECO:0000313" key="6">
    <source>
        <dbReference type="EMBL" id="KAF2881865.1"/>
    </source>
</evidence>
<protein>
    <recommendedName>
        <fullName evidence="5">FAM193 C-terminal domain-containing protein</fullName>
    </recommendedName>
</protein>
<evidence type="ECO:0000259" key="5">
    <source>
        <dbReference type="Pfam" id="PF15914"/>
    </source>
</evidence>
<keyword evidence="2" id="KW-0597">Phosphoprotein</keyword>
<evidence type="ECO:0000313" key="7">
    <source>
        <dbReference type="Proteomes" id="UP000801492"/>
    </source>
</evidence>
<proteinExistence type="inferred from homology"/>
<accession>A0A8K0FWM2</accession>
<feature type="region of interest" description="Disordered" evidence="4">
    <location>
        <begin position="262"/>
        <end position="304"/>
    </location>
</feature>
<keyword evidence="7" id="KW-1185">Reference proteome</keyword>
<organism evidence="6 7">
    <name type="scientific">Ignelater luminosus</name>
    <name type="common">Cucubano</name>
    <name type="synonym">Pyrophorus luminosus</name>
    <dbReference type="NCBI Taxonomy" id="2038154"/>
    <lineage>
        <taxon>Eukaryota</taxon>
        <taxon>Metazoa</taxon>
        <taxon>Ecdysozoa</taxon>
        <taxon>Arthropoda</taxon>
        <taxon>Hexapoda</taxon>
        <taxon>Insecta</taxon>
        <taxon>Pterygota</taxon>
        <taxon>Neoptera</taxon>
        <taxon>Endopterygota</taxon>
        <taxon>Coleoptera</taxon>
        <taxon>Polyphaga</taxon>
        <taxon>Elateriformia</taxon>
        <taxon>Elateroidea</taxon>
        <taxon>Elateridae</taxon>
        <taxon>Agrypninae</taxon>
        <taxon>Pyrophorini</taxon>
        <taxon>Ignelater</taxon>
    </lineage>
</organism>
<evidence type="ECO:0000256" key="3">
    <source>
        <dbReference type="ARBA" id="ARBA00023054"/>
    </source>
</evidence>
<feature type="compositionally biased region" description="Basic residues" evidence="4">
    <location>
        <begin position="269"/>
        <end position="280"/>
    </location>
</feature>
<dbReference type="PANTHER" id="PTHR15109:SF4">
    <property type="entry name" value="FAM193 C-TERMINAL DOMAIN-CONTAINING PROTEIN"/>
    <property type="match status" value="1"/>
</dbReference>
<dbReference type="OrthoDB" id="10044608at2759"/>
<feature type="compositionally biased region" description="Basic and acidic residues" evidence="4">
    <location>
        <begin position="423"/>
        <end position="432"/>
    </location>
</feature>
<dbReference type="Pfam" id="PF15914">
    <property type="entry name" value="FAM193_C"/>
    <property type="match status" value="1"/>
</dbReference>
<gene>
    <name evidence="6" type="ORF">ILUMI_24297</name>
</gene>
<feature type="region of interest" description="Disordered" evidence="4">
    <location>
        <begin position="152"/>
        <end position="245"/>
    </location>
</feature>
<feature type="compositionally biased region" description="Basic and acidic residues" evidence="4">
    <location>
        <begin position="169"/>
        <end position="186"/>
    </location>
</feature>
<feature type="region of interest" description="Disordered" evidence="4">
    <location>
        <begin position="95"/>
        <end position="135"/>
    </location>
</feature>
<keyword evidence="3" id="KW-0175">Coiled coil</keyword>
<sequence length="522" mass="57134">MFLIFADLKKNKKKGKNSDTAPGKEAEKKCNSNLIEETIPAMVTIKRVSEGSNSPATVTITLKGSTPESDKLLFTLVNGHNNKEQLATATINTDKVNKSKADSTIKIQSQPSGNKQENDSQKNSKKKKKKETSEIASKELKVTIAVDKNNVGKKAAASKKNGKANETPKVPDLKVSKNSKETDKTSQSKSSINNSPKEDINLPMLRLPPGITITKIEGPPANRNCKASSNSNTSTASTPNSNVPVSKSGVIVVDTEKLIQQSITANNNKKNKKKNKKKRDQKVSTSESDRTSAEKGISSSSGSSMVTLKNPIFHTLQTALSNKVVENSDLPVFPNNQQASIFKNENGMVTIRSPRLQNSYENGSPISNFLSDLKPMFGPEVSTPYVPMCHSNFSESSKSSSFNAQEILSGLPGIEITKVDKSISKSEPENKKASQPAEVSIIPTSNGANGADKFNFDRDDWPFESVFTPRDVLEEDMDAEERELEAFKRFCQQSVPPERKEKVAHLNVKDIILNKKRDVTYS</sequence>
<dbReference type="InterPro" id="IPR031802">
    <property type="entry name" value="FAM193_C"/>
</dbReference>
<feature type="region of interest" description="Disordered" evidence="4">
    <location>
        <begin position="423"/>
        <end position="446"/>
    </location>
</feature>
<dbReference type="InterPro" id="IPR029717">
    <property type="entry name" value="FAM193"/>
</dbReference>
<reference evidence="6" key="1">
    <citation type="submission" date="2019-08" db="EMBL/GenBank/DDBJ databases">
        <title>The genome of the North American firefly Photinus pyralis.</title>
        <authorList>
            <consortium name="Photinus pyralis genome working group"/>
            <person name="Fallon T.R."/>
            <person name="Sander Lower S.E."/>
            <person name="Weng J.-K."/>
        </authorList>
    </citation>
    <scope>NUCLEOTIDE SEQUENCE</scope>
    <source>
        <strain evidence="6">TRF0915ILg1</strain>
        <tissue evidence="6">Whole body</tissue>
    </source>
</reference>
<feature type="compositionally biased region" description="Low complexity" evidence="4">
    <location>
        <begin position="227"/>
        <end position="242"/>
    </location>
</feature>
<comment type="similarity">
    <text evidence="1">Belongs to the FAM193 family.</text>
</comment>
<feature type="domain" description="FAM193 C-terminal" evidence="5">
    <location>
        <begin position="465"/>
        <end position="517"/>
    </location>
</feature>
<evidence type="ECO:0000256" key="1">
    <source>
        <dbReference type="ARBA" id="ARBA00009689"/>
    </source>
</evidence>
<dbReference type="EMBL" id="VTPC01090689">
    <property type="protein sequence ID" value="KAF2881865.1"/>
    <property type="molecule type" value="Genomic_DNA"/>
</dbReference>
<name>A0A8K0FWM2_IGNLU</name>
<evidence type="ECO:0000256" key="4">
    <source>
        <dbReference type="SAM" id="MobiDB-lite"/>
    </source>
</evidence>
<dbReference type="AlphaFoldDB" id="A0A8K0FWM2"/>
<comment type="caution">
    <text evidence="6">The sequence shown here is derived from an EMBL/GenBank/DDBJ whole genome shotgun (WGS) entry which is preliminary data.</text>
</comment>